<keyword evidence="2" id="KW-0479">Metal-binding</keyword>
<evidence type="ECO:0000259" key="5">
    <source>
        <dbReference type="PROSITE" id="PS51891"/>
    </source>
</evidence>
<evidence type="ECO:0000313" key="6">
    <source>
        <dbReference type="EMBL" id="QCR07292.1"/>
    </source>
</evidence>
<dbReference type="InterPro" id="IPR011057">
    <property type="entry name" value="Mss4-like_sf"/>
</dbReference>
<comment type="similarity">
    <text evidence="1">Belongs to the Gfa family.</text>
</comment>
<evidence type="ECO:0000256" key="1">
    <source>
        <dbReference type="ARBA" id="ARBA00005495"/>
    </source>
</evidence>
<dbReference type="RefSeq" id="WP_137712375.1">
    <property type="nucleotide sequence ID" value="NZ_CP034035.1"/>
</dbReference>
<keyword evidence="4" id="KW-0456">Lyase</keyword>
<evidence type="ECO:0000256" key="2">
    <source>
        <dbReference type="ARBA" id="ARBA00022723"/>
    </source>
</evidence>
<protein>
    <submittedName>
        <fullName evidence="6">GFA family protein</fullName>
    </submittedName>
</protein>
<dbReference type="Gene3D" id="3.90.1590.10">
    <property type="entry name" value="glutathione-dependent formaldehyde- activating enzyme (gfa)"/>
    <property type="match status" value="1"/>
</dbReference>
<organism evidence="6 7">
    <name type="scientific">Brenneria rubrifaciens</name>
    <dbReference type="NCBI Taxonomy" id="55213"/>
    <lineage>
        <taxon>Bacteria</taxon>
        <taxon>Pseudomonadati</taxon>
        <taxon>Pseudomonadota</taxon>
        <taxon>Gammaproteobacteria</taxon>
        <taxon>Enterobacterales</taxon>
        <taxon>Pectobacteriaceae</taxon>
        <taxon>Brenneria</taxon>
    </lineage>
</organism>
<proteinExistence type="inferred from homology"/>
<dbReference type="EMBL" id="CP034035">
    <property type="protein sequence ID" value="QCR07292.1"/>
    <property type="molecule type" value="Genomic_DNA"/>
</dbReference>
<gene>
    <name evidence="6" type="ORF">EH207_01180</name>
</gene>
<keyword evidence="7" id="KW-1185">Reference proteome</keyword>
<sequence length="137" mass="15324">MNHQGHCLCGGVTISTTHQVTDVTACHCGMCQTWGGGGPLMAIECKDPAIKIIGEENMSVWQSSEWAERAFCRICGTHLFYRLQGSNIYAIPAGFFADDTEKTLVSQIYIDNKPGYYNFAEKTRLLTEQQIIDFYNT</sequence>
<dbReference type="KEGG" id="brb:EH207_01180"/>
<dbReference type="PANTHER" id="PTHR33337">
    <property type="entry name" value="GFA DOMAIN-CONTAINING PROTEIN"/>
    <property type="match status" value="1"/>
</dbReference>
<dbReference type="GO" id="GO:0016846">
    <property type="term" value="F:carbon-sulfur lyase activity"/>
    <property type="evidence" value="ECO:0007669"/>
    <property type="project" value="InterPro"/>
</dbReference>
<dbReference type="InterPro" id="IPR006913">
    <property type="entry name" value="CENP-V/GFA"/>
</dbReference>
<dbReference type="PANTHER" id="PTHR33337:SF40">
    <property type="entry name" value="CENP-V_GFA DOMAIN-CONTAINING PROTEIN-RELATED"/>
    <property type="match status" value="1"/>
</dbReference>
<reference evidence="6 7" key="1">
    <citation type="submission" date="2018-11" db="EMBL/GenBank/DDBJ databases">
        <title>Genome sequences of Brenneria nigrifluens and Brenneria rubrifaciens.</title>
        <authorList>
            <person name="Poret-Peterson A.T."/>
            <person name="McClean A.E."/>
            <person name="Kluepfel D.A."/>
        </authorList>
    </citation>
    <scope>NUCLEOTIDE SEQUENCE [LARGE SCALE GENOMIC DNA]</scope>
    <source>
        <strain evidence="6 7">6D370</strain>
    </source>
</reference>
<accession>A0A4P8QJU2</accession>
<dbReference type="SUPFAM" id="SSF51316">
    <property type="entry name" value="Mss4-like"/>
    <property type="match status" value="1"/>
</dbReference>
<dbReference type="PROSITE" id="PS51891">
    <property type="entry name" value="CENP_V_GFA"/>
    <property type="match status" value="1"/>
</dbReference>
<dbReference type="OrthoDB" id="7765631at2"/>
<evidence type="ECO:0000256" key="3">
    <source>
        <dbReference type="ARBA" id="ARBA00022833"/>
    </source>
</evidence>
<dbReference type="Pfam" id="PF04828">
    <property type="entry name" value="GFA"/>
    <property type="match status" value="1"/>
</dbReference>
<dbReference type="AlphaFoldDB" id="A0A4P8QJU2"/>
<feature type="domain" description="CENP-V/GFA" evidence="5">
    <location>
        <begin position="3"/>
        <end position="118"/>
    </location>
</feature>
<evidence type="ECO:0000313" key="7">
    <source>
        <dbReference type="Proteomes" id="UP000299580"/>
    </source>
</evidence>
<dbReference type="GO" id="GO:0046872">
    <property type="term" value="F:metal ion binding"/>
    <property type="evidence" value="ECO:0007669"/>
    <property type="project" value="UniProtKB-KW"/>
</dbReference>
<name>A0A4P8QJU2_9GAMM</name>
<evidence type="ECO:0000256" key="4">
    <source>
        <dbReference type="ARBA" id="ARBA00023239"/>
    </source>
</evidence>
<dbReference type="Proteomes" id="UP000299580">
    <property type="component" value="Chromosome"/>
</dbReference>
<keyword evidence="3" id="KW-0862">Zinc</keyword>